<accession>A0A2J7QQN1</accession>
<protein>
    <recommendedName>
        <fullName evidence="2">Nuclear cap-binding protein subunit 3</fullName>
    </recommendedName>
</protein>
<feature type="compositionally biased region" description="Basic and acidic residues" evidence="3">
    <location>
        <begin position="636"/>
        <end position="646"/>
    </location>
</feature>
<dbReference type="STRING" id="105785.A0A2J7QQN1"/>
<feature type="region of interest" description="Disordered" evidence="3">
    <location>
        <begin position="28"/>
        <end position="57"/>
    </location>
</feature>
<dbReference type="PANTHER" id="PTHR16291">
    <property type="entry name" value="NUCLEAR CAP-BINDING PROTEIN SUBUNIT 3"/>
    <property type="match status" value="1"/>
</dbReference>
<dbReference type="InterPro" id="IPR019416">
    <property type="entry name" value="NCBP3"/>
</dbReference>
<comment type="similarity">
    <text evidence="1">Belongs to the NCBP3 family.</text>
</comment>
<dbReference type="InParanoid" id="A0A2J7QQN1"/>
<keyword evidence="5" id="KW-1185">Reference proteome</keyword>
<dbReference type="EMBL" id="NEVH01012085">
    <property type="protein sequence ID" value="PNF30901.1"/>
    <property type="molecule type" value="Genomic_DNA"/>
</dbReference>
<dbReference type="PANTHER" id="PTHR16291:SF0">
    <property type="entry name" value="NUCLEAR CAP-BINDING PROTEIN SUBUNIT 3"/>
    <property type="match status" value="1"/>
</dbReference>
<evidence type="ECO:0000256" key="1">
    <source>
        <dbReference type="ARBA" id="ARBA00006069"/>
    </source>
</evidence>
<dbReference type="GO" id="GO:0000340">
    <property type="term" value="F:RNA 7-methylguanosine cap binding"/>
    <property type="evidence" value="ECO:0007669"/>
    <property type="project" value="InterPro"/>
</dbReference>
<reference evidence="4 5" key="1">
    <citation type="submission" date="2017-12" db="EMBL/GenBank/DDBJ databases">
        <title>Hemimetabolous genomes reveal molecular basis of termite eusociality.</title>
        <authorList>
            <person name="Harrison M.C."/>
            <person name="Jongepier E."/>
            <person name="Robertson H.M."/>
            <person name="Arning N."/>
            <person name="Bitard-Feildel T."/>
            <person name="Chao H."/>
            <person name="Childers C.P."/>
            <person name="Dinh H."/>
            <person name="Doddapaneni H."/>
            <person name="Dugan S."/>
            <person name="Gowin J."/>
            <person name="Greiner C."/>
            <person name="Han Y."/>
            <person name="Hu H."/>
            <person name="Hughes D.S.T."/>
            <person name="Huylmans A.-K."/>
            <person name="Kemena C."/>
            <person name="Kremer L.P.M."/>
            <person name="Lee S.L."/>
            <person name="Lopez-Ezquerra A."/>
            <person name="Mallet L."/>
            <person name="Monroy-Kuhn J.M."/>
            <person name="Moser A."/>
            <person name="Murali S.C."/>
            <person name="Muzny D.M."/>
            <person name="Otani S."/>
            <person name="Piulachs M.-D."/>
            <person name="Poelchau M."/>
            <person name="Qu J."/>
            <person name="Schaub F."/>
            <person name="Wada-Katsumata A."/>
            <person name="Worley K.C."/>
            <person name="Xie Q."/>
            <person name="Ylla G."/>
            <person name="Poulsen M."/>
            <person name="Gibbs R.A."/>
            <person name="Schal C."/>
            <person name="Richards S."/>
            <person name="Belles X."/>
            <person name="Korb J."/>
            <person name="Bornberg-Bauer E."/>
        </authorList>
    </citation>
    <scope>NUCLEOTIDE SEQUENCE [LARGE SCALE GENOMIC DNA]</scope>
    <source>
        <tissue evidence="4">Whole body</tissue>
    </source>
</reference>
<feature type="region of interest" description="Disordered" evidence="3">
    <location>
        <begin position="384"/>
        <end position="646"/>
    </location>
</feature>
<dbReference type="Gene3D" id="3.30.70.330">
    <property type="match status" value="1"/>
</dbReference>
<dbReference type="OrthoDB" id="422106at2759"/>
<evidence type="ECO:0000256" key="3">
    <source>
        <dbReference type="SAM" id="MobiDB-lite"/>
    </source>
</evidence>
<evidence type="ECO:0000256" key="2">
    <source>
        <dbReference type="ARBA" id="ARBA00019876"/>
    </source>
</evidence>
<comment type="caution">
    <text evidence="4">The sequence shown here is derived from an EMBL/GenBank/DDBJ whole genome shotgun (WGS) entry which is preliminary data.</text>
</comment>
<evidence type="ECO:0000313" key="4">
    <source>
        <dbReference type="EMBL" id="PNF30901.1"/>
    </source>
</evidence>
<feature type="compositionally biased region" description="Polar residues" evidence="3">
    <location>
        <begin position="586"/>
        <end position="602"/>
    </location>
</feature>
<name>A0A2J7QQN1_9NEOP</name>
<dbReference type="GO" id="GO:0003729">
    <property type="term" value="F:mRNA binding"/>
    <property type="evidence" value="ECO:0007669"/>
    <property type="project" value="InterPro"/>
</dbReference>
<feature type="compositionally biased region" description="Basic and acidic residues" evidence="3">
    <location>
        <begin position="528"/>
        <end position="555"/>
    </location>
</feature>
<sequence length="666" mass="76435">MAIPEGSSELPNLKIEIENDLDEAMEIDNDINAEDKISKDDGPEEGELSDSKDNDTEVKTSVFGLAMSTSTVPTWDREKRYENKGGAFVTGVDIFAKEEQMKLGERAKRFGLDPSDAKPVTEQQITELYKSLGMKDEEGTEKHFRLNTLHVRGTENMSTQDIFNYFKDYGPASIEWINDYSCNVVWIDNLSAARAMIGLSTHVKGLDEFHSKANPFLKEGEREKESDKENEKEEVVVVQEIEEPDGDDIIMVMERSRPFTKEPHINVDSDEVHASDIPIPIPPGKWRKGTSHPKAKCILLRFSTRTDKKQPQAEKMSEYYKKYGNPNYGGIKGLITSSRKRRYQWHEHNIKVFEDDKGDERDFSEVLSDGKNPWGNLAKSWSKLDRNRSRRKSDSHDVIKASRPRAFPTTQPSYDEHEGRSILHRIGTVTAAPDRASDSEEASNSFESDEESEWTKRSKVPRMRMYADEEEVRIERRKAQVQAQSRRKKERDMRNSHEDQERRRSNSAHKESSRSHSRNKDSKHRKSRTFESFDKDTTSKTQDDLRSRLDRDGKSKARGGTSVVTSTVWDRLNHHQSGDTIDWEQESSGSDLDVSDLQNNDHGSYADLRGSLLQAKKNSSKFGGGDLRSKLNQKKTMREHTPMQKSPLRIEIDNDEYYRLIGSDQE</sequence>
<dbReference type="AlphaFoldDB" id="A0A2J7QQN1"/>
<evidence type="ECO:0000313" key="5">
    <source>
        <dbReference type="Proteomes" id="UP000235965"/>
    </source>
</evidence>
<proteinExistence type="inferred from homology"/>
<feature type="compositionally biased region" description="Basic and acidic residues" evidence="3">
    <location>
        <begin position="490"/>
        <end position="520"/>
    </location>
</feature>
<feature type="compositionally biased region" description="Basic and acidic residues" evidence="3">
    <location>
        <begin position="384"/>
        <end position="400"/>
    </location>
</feature>
<organism evidence="4 5">
    <name type="scientific">Cryptotermes secundus</name>
    <dbReference type="NCBI Taxonomy" id="105785"/>
    <lineage>
        <taxon>Eukaryota</taxon>
        <taxon>Metazoa</taxon>
        <taxon>Ecdysozoa</taxon>
        <taxon>Arthropoda</taxon>
        <taxon>Hexapoda</taxon>
        <taxon>Insecta</taxon>
        <taxon>Pterygota</taxon>
        <taxon>Neoptera</taxon>
        <taxon>Polyneoptera</taxon>
        <taxon>Dictyoptera</taxon>
        <taxon>Blattodea</taxon>
        <taxon>Blattoidea</taxon>
        <taxon>Termitoidae</taxon>
        <taxon>Kalotermitidae</taxon>
        <taxon>Cryptotermitinae</taxon>
        <taxon>Cryptotermes</taxon>
    </lineage>
</organism>
<dbReference type="InterPro" id="IPR012677">
    <property type="entry name" value="Nucleotide-bd_a/b_plait_sf"/>
</dbReference>
<dbReference type="GO" id="GO:0005634">
    <property type="term" value="C:nucleus"/>
    <property type="evidence" value="ECO:0007669"/>
    <property type="project" value="TreeGrafter"/>
</dbReference>
<dbReference type="Proteomes" id="UP000235965">
    <property type="component" value="Unassembled WGS sequence"/>
</dbReference>
<dbReference type="Pfam" id="PF10309">
    <property type="entry name" value="NCBP3"/>
    <property type="match status" value="1"/>
</dbReference>
<gene>
    <name evidence="4" type="ORF">B7P43_G05211</name>
</gene>